<proteinExistence type="predicted"/>
<dbReference type="GO" id="GO:0008081">
    <property type="term" value="F:phosphoric diester hydrolase activity"/>
    <property type="evidence" value="ECO:0007669"/>
    <property type="project" value="InterPro"/>
</dbReference>
<feature type="region of interest" description="Disordered" evidence="1">
    <location>
        <begin position="50"/>
        <end position="75"/>
    </location>
</feature>
<reference evidence="3" key="1">
    <citation type="submission" date="2021-02" db="EMBL/GenBank/DDBJ databases">
        <authorList>
            <person name="Dougan E. K."/>
            <person name="Rhodes N."/>
            <person name="Thang M."/>
            <person name="Chan C."/>
        </authorList>
    </citation>
    <scope>NUCLEOTIDE SEQUENCE</scope>
</reference>
<keyword evidence="2" id="KW-0732">Signal</keyword>
<evidence type="ECO:0000313" key="5">
    <source>
        <dbReference type="Proteomes" id="UP000626109"/>
    </source>
</evidence>
<evidence type="ECO:0000313" key="4">
    <source>
        <dbReference type="EMBL" id="CAE8640526.1"/>
    </source>
</evidence>
<dbReference type="OrthoDB" id="1058301at2759"/>
<organism evidence="3 5">
    <name type="scientific">Polarella glacialis</name>
    <name type="common">Dinoflagellate</name>
    <dbReference type="NCBI Taxonomy" id="89957"/>
    <lineage>
        <taxon>Eukaryota</taxon>
        <taxon>Sar</taxon>
        <taxon>Alveolata</taxon>
        <taxon>Dinophyceae</taxon>
        <taxon>Suessiales</taxon>
        <taxon>Suessiaceae</taxon>
        <taxon>Polarella</taxon>
    </lineage>
</organism>
<name>A0A813GX20_POLGL</name>
<dbReference type="Proteomes" id="UP000626109">
    <property type="component" value="Unassembled WGS sequence"/>
</dbReference>
<feature type="chain" id="PRO_5036222020" description="Glycerophosphodiester phosphodiesterase" evidence="2">
    <location>
        <begin position="25"/>
        <end position="407"/>
    </location>
</feature>
<evidence type="ECO:0000256" key="1">
    <source>
        <dbReference type="SAM" id="MobiDB-lite"/>
    </source>
</evidence>
<evidence type="ECO:0000313" key="6">
    <source>
        <dbReference type="Proteomes" id="UP000654075"/>
    </source>
</evidence>
<dbReference type="Gene3D" id="3.20.20.190">
    <property type="entry name" value="Phosphatidylinositol (PI) phosphodiesterase"/>
    <property type="match status" value="1"/>
</dbReference>
<dbReference type="EMBL" id="CAJNNV010032622">
    <property type="protein sequence ID" value="CAE8640526.1"/>
    <property type="molecule type" value="Genomic_DNA"/>
</dbReference>
<evidence type="ECO:0008006" key="7">
    <source>
        <dbReference type="Google" id="ProtNLM"/>
    </source>
</evidence>
<dbReference type="EMBL" id="CAJNNW010000666">
    <property type="protein sequence ID" value="CAE8629822.1"/>
    <property type="molecule type" value="Genomic_DNA"/>
</dbReference>
<dbReference type="Proteomes" id="UP000654075">
    <property type="component" value="Unassembled WGS sequence"/>
</dbReference>
<protein>
    <recommendedName>
        <fullName evidence="7">Glycerophosphodiester phosphodiesterase</fullName>
    </recommendedName>
</protein>
<dbReference type="SUPFAM" id="SSF51695">
    <property type="entry name" value="PLC-like phosphodiesterases"/>
    <property type="match status" value="1"/>
</dbReference>
<keyword evidence="6" id="KW-1185">Reference proteome</keyword>
<evidence type="ECO:0000256" key="2">
    <source>
        <dbReference type="SAM" id="SignalP"/>
    </source>
</evidence>
<evidence type="ECO:0000313" key="3">
    <source>
        <dbReference type="EMBL" id="CAE8629822.1"/>
    </source>
</evidence>
<comment type="caution">
    <text evidence="3">The sequence shown here is derived from an EMBL/GenBank/DDBJ whole genome shotgun (WGS) entry which is preliminary data.</text>
</comment>
<sequence>MQPLSVRAVALFFVASTLLDRSCASTPTCGDADDASGLLQIAQATGTSLQKEETAQLQDERAELQQNQSHSGAEQKPFWNVAHAVNGVKFLKGYLDEGANAFEADLQYNDSGPTIFYHGPPCDAGRDCFASEHAPELLKEVKRYATASDPNYNSRLNLFMFDNKLGSTDVRVQGIQARGLATYAKDLLEGTAIKVVFSIPHSKYEEFMKIVANDMNSCGWCQDRWGFELSEDDTLDMHGLKKLYERLGVKNVWLSAGITNWVPWLVRKTDKLIKEMAARDAGIVGQKVYTWTVDDFNSLHDLVAMGMDGVITNQPGVCTDVIKVFPRVRLADAKDNPFLLTKTIVPQSAGCTIPTFSTTNYCYKSCNNPKAKVSWCFTDTKCPYKDLKHCSLQLPCAKAAEEASCEI</sequence>
<feature type="compositionally biased region" description="Basic and acidic residues" evidence="1">
    <location>
        <begin position="50"/>
        <end position="63"/>
    </location>
</feature>
<gene>
    <name evidence="4" type="ORF">PGLA1383_LOCUS55376</name>
    <name evidence="3" type="ORF">PGLA2088_LOCUS924</name>
</gene>
<dbReference type="GO" id="GO:0006629">
    <property type="term" value="P:lipid metabolic process"/>
    <property type="evidence" value="ECO:0007669"/>
    <property type="project" value="InterPro"/>
</dbReference>
<accession>A0A813GX20</accession>
<feature type="signal peptide" evidence="2">
    <location>
        <begin position="1"/>
        <end position="24"/>
    </location>
</feature>
<dbReference type="InterPro" id="IPR017946">
    <property type="entry name" value="PLC-like_Pdiesterase_TIM-brl"/>
</dbReference>
<dbReference type="Pfam" id="PF13653">
    <property type="entry name" value="GDPD_2"/>
    <property type="match status" value="1"/>
</dbReference>
<dbReference type="AlphaFoldDB" id="A0A813GX20"/>